<feature type="region of interest" description="Disordered" evidence="2">
    <location>
        <begin position="591"/>
        <end position="630"/>
    </location>
</feature>
<proteinExistence type="predicted"/>
<dbReference type="SUPFAM" id="SSF51905">
    <property type="entry name" value="FAD/NAD(P)-binding domain"/>
    <property type="match status" value="1"/>
</dbReference>
<dbReference type="InterPro" id="IPR050982">
    <property type="entry name" value="Auxin_biosynth/cation_transpt"/>
</dbReference>
<evidence type="ECO:0000313" key="4">
    <source>
        <dbReference type="Proteomes" id="UP000469558"/>
    </source>
</evidence>
<keyword evidence="4" id="KW-1185">Reference proteome</keyword>
<dbReference type="PANTHER" id="PTHR43539:SF68">
    <property type="entry name" value="FLAVIN-BINDING MONOOXYGENASE-LIKE PROTEIN (AFU_ORTHOLOGUE AFUA_4G09220)"/>
    <property type="match status" value="1"/>
</dbReference>
<dbReference type="EMBL" id="QGMK01001258">
    <property type="protein sequence ID" value="TVY71356.1"/>
    <property type="molecule type" value="Genomic_DNA"/>
</dbReference>
<dbReference type="Proteomes" id="UP000469558">
    <property type="component" value="Unassembled WGS sequence"/>
</dbReference>
<dbReference type="GO" id="GO:0050660">
    <property type="term" value="F:flavin adenine dinucleotide binding"/>
    <property type="evidence" value="ECO:0007669"/>
    <property type="project" value="TreeGrafter"/>
</dbReference>
<keyword evidence="3" id="KW-0503">Monooxygenase</keyword>
<feature type="compositionally biased region" description="Basic and acidic residues" evidence="2">
    <location>
        <begin position="613"/>
        <end position="622"/>
    </location>
</feature>
<organism evidence="3 4">
    <name type="scientific">Lachnellula suecica</name>
    <dbReference type="NCBI Taxonomy" id="602035"/>
    <lineage>
        <taxon>Eukaryota</taxon>
        <taxon>Fungi</taxon>
        <taxon>Dikarya</taxon>
        <taxon>Ascomycota</taxon>
        <taxon>Pezizomycotina</taxon>
        <taxon>Leotiomycetes</taxon>
        <taxon>Helotiales</taxon>
        <taxon>Lachnaceae</taxon>
        <taxon>Lachnellula</taxon>
    </lineage>
</organism>
<name>A0A8T9BYR8_9HELO</name>
<comment type="caution">
    <text evidence="3">The sequence shown here is derived from an EMBL/GenBank/DDBJ whole genome shotgun (WGS) entry which is preliminary data.</text>
</comment>
<reference evidence="3 4" key="1">
    <citation type="submission" date="2018-05" db="EMBL/GenBank/DDBJ databases">
        <title>Genome sequencing and assembly of the regulated plant pathogen Lachnellula willkommii and related sister species for the development of diagnostic species identification markers.</title>
        <authorList>
            <person name="Giroux E."/>
            <person name="Bilodeau G."/>
        </authorList>
    </citation>
    <scope>NUCLEOTIDE SEQUENCE [LARGE SCALE GENOMIC DNA]</scope>
    <source>
        <strain evidence="3 4">CBS 268.59</strain>
    </source>
</reference>
<dbReference type="Pfam" id="PF13738">
    <property type="entry name" value="Pyr_redox_3"/>
    <property type="match status" value="1"/>
</dbReference>
<sequence>MPRGFDDVPGSLPCVQISSSLDVGSIPFPDLAEHALNHLSGSEIDSTALWRDHLCITGQIKTLSGARAIKERWASYSQERLPRNFKATKARVSRPTAESSWIDVPFTFLANLNGGLVGNCSGIMSFIPSGAGGGWKIWMLRTMLENFEGYGHPDDPSPIFQTPKADTANQLEHRVPVLIIGAGQCGLSLAGRLGALSIPYILLEKEEEIGYSWTGKYDSVRQHTIREMNNLPFDRTYKDSDPELLPAKIVAEGFQNYVVKYRINAWLGSEVEKCVANNEELGWIVNVRKGSDQYVIRARHLVLTMGAGLSVPNPPKIPNASSFKGIVLHIGNFKNSSSWKGKKGVVVGSATAAHDGLFLLLKIVLSADSEFQTVAQDMLDSGLSSITMIQRGKTPIFPMEWCASGQSKLYNLNIPPHIADRTGSTQPLKISRDVINSNFKVAAEIEKERFDALERVGFRVDRDAVLNDWIFLRGGGYYIDVGTSKRIASGEIKVKSGDSIKQFTEDGLEFESGEKLDADVVAATIVGPEVAKSMRASRGLDKEGEIDGNMLPVGKALWLLGGALPQARWNSRFIALQIQAELAGTPFPDSLWGTNGKAPGNPPKLPRSLLGSDPRRTQEHAPKGYHNAGTAAFTYPPPLPMTAPAMGGPINTPTELQIIVIPSPAPNLDMSTVVLACEAGGKDMIAPEKKP</sequence>
<accession>A0A8T9BYR8</accession>
<dbReference type="GO" id="GO:0004497">
    <property type="term" value="F:monooxygenase activity"/>
    <property type="evidence" value="ECO:0007669"/>
    <property type="project" value="UniProtKB-KW"/>
</dbReference>
<gene>
    <name evidence="3" type="primary">YUC8</name>
    <name evidence="3" type="ORF">LSUE1_G004343</name>
</gene>
<dbReference type="OrthoDB" id="74360at2759"/>
<evidence type="ECO:0000313" key="3">
    <source>
        <dbReference type="EMBL" id="TVY71356.1"/>
    </source>
</evidence>
<evidence type="ECO:0000256" key="1">
    <source>
        <dbReference type="ARBA" id="ARBA00023002"/>
    </source>
</evidence>
<dbReference type="InterPro" id="IPR036188">
    <property type="entry name" value="FAD/NAD-bd_sf"/>
</dbReference>
<evidence type="ECO:0000256" key="2">
    <source>
        <dbReference type="SAM" id="MobiDB-lite"/>
    </source>
</evidence>
<dbReference type="Gene3D" id="3.50.50.60">
    <property type="entry name" value="FAD/NAD(P)-binding domain"/>
    <property type="match status" value="1"/>
</dbReference>
<dbReference type="AlphaFoldDB" id="A0A8T9BYR8"/>
<keyword evidence="1" id="KW-0560">Oxidoreductase</keyword>
<protein>
    <submittedName>
        <fullName evidence="3">Putative indole-3-pyruvate monooxygenase</fullName>
    </submittedName>
</protein>
<dbReference type="PANTHER" id="PTHR43539">
    <property type="entry name" value="FLAVIN-BINDING MONOOXYGENASE-LIKE PROTEIN (AFU_ORTHOLOGUE AFUA_4G09220)"/>
    <property type="match status" value="1"/>
</dbReference>